<dbReference type="GO" id="GO:0034039">
    <property type="term" value="F:8-oxo-7,8-dihydroguanine DNA N-glycosylase activity"/>
    <property type="evidence" value="ECO:0007669"/>
    <property type="project" value="TreeGrafter"/>
</dbReference>
<comment type="caution">
    <text evidence="3">The sequence shown here is derived from an EMBL/GenBank/DDBJ whole genome shotgun (WGS) entry which is preliminary data.</text>
</comment>
<protein>
    <recommendedName>
        <fullName evidence="2">Formamidopyrimidine-DNA glycosylase H2TH DNA-binding domain-containing protein</fullName>
    </recommendedName>
</protein>
<dbReference type="SMART" id="SM01232">
    <property type="entry name" value="H2TH"/>
    <property type="match status" value="1"/>
</dbReference>
<dbReference type="Pfam" id="PF06831">
    <property type="entry name" value="H2TH"/>
    <property type="match status" value="1"/>
</dbReference>
<dbReference type="InterPro" id="IPR010979">
    <property type="entry name" value="Ribosomal_uS13-like_H2TH"/>
</dbReference>
<dbReference type="GO" id="GO:0006284">
    <property type="term" value="P:base-excision repair"/>
    <property type="evidence" value="ECO:0007669"/>
    <property type="project" value="InterPro"/>
</dbReference>
<evidence type="ECO:0000256" key="1">
    <source>
        <dbReference type="ARBA" id="ARBA00009409"/>
    </source>
</evidence>
<dbReference type="AlphaFoldDB" id="X1N3D7"/>
<gene>
    <name evidence="3" type="ORF">S06H3_37168</name>
</gene>
<accession>X1N3D7</accession>
<sequence length="104" mass="11363">MTGSLLVKPAPAEADRFTRAILFLDNETGLHFCDPRKLGAMWLVEDKNSIIGKLGPEPLEAEFSPQILAQRLSKRTAPIKALLCDQTFVAGIGNMYADEALFSA</sequence>
<dbReference type="GO" id="GO:0008270">
    <property type="term" value="F:zinc ion binding"/>
    <property type="evidence" value="ECO:0007669"/>
    <property type="project" value="InterPro"/>
</dbReference>
<organism evidence="3">
    <name type="scientific">marine sediment metagenome</name>
    <dbReference type="NCBI Taxonomy" id="412755"/>
    <lineage>
        <taxon>unclassified sequences</taxon>
        <taxon>metagenomes</taxon>
        <taxon>ecological metagenomes</taxon>
    </lineage>
</organism>
<dbReference type="GO" id="GO:0003684">
    <property type="term" value="F:damaged DNA binding"/>
    <property type="evidence" value="ECO:0007669"/>
    <property type="project" value="InterPro"/>
</dbReference>
<dbReference type="SUPFAM" id="SSF46946">
    <property type="entry name" value="S13-like H2TH domain"/>
    <property type="match status" value="1"/>
</dbReference>
<dbReference type="EMBL" id="BARV01022556">
    <property type="protein sequence ID" value="GAI21380.1"/>
    <property type="molecule type" value="Genomic_DNA"/>
</dbReference>
<name>X1N3D7_9ZZZZ</name>
<feature type="non-terminal residue" evidence="3">
    <location>
        <position position="104"/>
    </location>
</feature>
<reference evidence="3" key="1">
    <citation type="journal article" date="2014" name="Front. Microbiol.">
        <title>High frequency of phylogenetically diverse reductive dehalogenase-homologous genes in deep subseafloor sedimentary metagenomes.</title>
        <authorList>
            <person name="Kawai M."/>
            <person name="Futagami T."/>
            <person name="Toyoda A."/>
            <person name="Takaki Y."/>
            <person name="Nishi S."/>
            <person name="Hori S."/>
            <person name="Arai W."/>
            <person name="Tsubouchi T."/>
            <person name="Morono Y."/>
            <person name="Uchiyama I."/>
            <person name="Ito T."/>
            <person name="Fujiyama A."/>
            <person name="Inagaki F."/>
            <person name="Takami H."/>
        </authorList>
    </citation>
    <scope>NUCLEOTIDE SEQUENCE</scope>
    <source>
        <strain evidence="3">Expedition CK06-06</strain>
    </source>
</reference>
<dbReference type="PANTHER" id="PTHR22993:SF9">
    <property type="entry name" value="FORMAMIDOPYRIMIDINE-DNA GLYCOSYLASE"/>
    <property type="match status" value="1"/>
</dbReference>
<dbReference type="GO" id="GO:0003906">
    <property type="term" value="F:DNA-(apurinic or apyrimidinic site) endonuclease activity"/>
    <property type="evidence" value="ECO:0007669"/>
    <property type="project" value="InterPro"/>
</dbReference>
<dbReference type="SUPFAM" id="SSF81624">
    <property type="entry name" value="N-terminal domain of MutM-like DNA repair proteins"/>
    <property type="match status" value="1"/>
</dbReference>
<evidence type="ECO:0000313" key="3">
    <source>
        <dbReference type="EMBL" id="GAI21380.1"/>
    </source>
</evidence>
<comment type="similarity">
    <text evidence="1">Belongs to the FPG family.</text>
</comment>
<dbReference type="PANTHER" id="PTHR22993">
    <property type="entry name" value="FORMAMIDOPYRIMIDINE-DNA GLYCOSYLASE"/>
    <property type="match status" value="1"/>
</dbReference>
<dbReference type="InterPro" id="IPR035937">
    <property type="entry name" value="FPG_N"/>
</dbReference>
<feature type="domain" description="Formamidopyrimidine-DNA glycosylase H2TH DNA-binding" evidence="2">
    <location>
        <begin position="54"/>
        <end position="104"/>
    </location>
</feature>
<dbReference type="InterPro" id="IPR015886">
    <property type="entry name" value="H2TH_FPG"/>
</dbReference>
<dbReference type="Gene3D" id="1.10.8.50">
    <property type="match status" value="1"/>
</dbReference>
<dbReference type="Gene3D" id="3.20.190.10">
    <property type="entry name" value="MutM-like, N-terminal"/>
    <property type="match status" value="1"/>
</dbReference>
<evidence type="ECO:0000259" key="2">
    <source>
        <dbReference type="SMART" id="SM01232"/>
    </source>
</evidence>
<proteinExistence type="inferred from homology"/>